<dbReference type="VEuPathDB" id="VectorBase:CSON008219"/>
<evidence type="ECO:0000256" key="8">
    <source>
        <dbReference type="ARBA" id="ARBA00023034"/>
    </source>
</evidence>
<dbReference type="InterPro" id="IPR002659">
    <property type="entry name" value="Glyco_trans_31"/>
</dbReference>
<dbReference type="Pfam" id="PF01762">
    <property type="entry name" value="Galactosyl_T"/>
    <property type="match status" value="2"/>
</dbReference>
<organism evidence="11">
    <name type="scientific">Culicoides sonorensis</name>
    <name type="common">Biting midge</name>
    <dbReference type="NCBI Taxonomy" id="179676"/>
    <lineage>
        <taxon>Eukaryota</taxon>
        <taxon>Metazoa</taxon>
        <taxon>Ecdysozoa</taxon>
        <taxon>Arthropoda</taxon>
        <taxon>Hexapoda</taxon>
        <taxon>Insecta</taxon>
        <taxon>Pterygota</taxon>
        <taxon>Neoptera</taxon>
        <taxon>Endopterygota</taxon>
        <taxon>Diptera</taxon>
        <taxon>Nematocera</taxon>
        <taxon>Chironomoidea</taxon>
        <taxon>Ceratopogonidae</taxon>
        <taxon>Ceratopogoninae</taxon>
        <taxon>Culicoides</taxon>
        <taxon>Monoculicoides</taxon>
    </lineage>
</organism>
<reference evidence="11" key="1">
    <citation type="submission" date="2018-07" db="EMBL/GenBank/DDBJ databases">
        <authorList>
            <person name="Quirk P.G."/>
            <person name="Krulwich T.A."/>
        </authorList>
    </citation>
    <scope>NUCLEOTIDE SEQUENCE</scope>
</reference>
<name>A0A336LJU9_CULSO</name>
<dbReference type="GO" id="GO:0000139">
    <property type="term" value="C:Golgi membrane"/>
    <property type="evidence" value="ECO:0007669"/>
    <property type="project" value="UniProtKB-SubCell"/>
</dbReference>
<keyword evidence="8 10" id="KW-0333">Golgi apparatus</keyword>
<feature type="transmembrane region" description="Helical" evidence="10">
    <location>
        <begin position="12"/>
        <end position="35"/>
    </location>
</feature>
<evidence type="ECO:0000313" key="11">
    <source>
        <dbReference type="EMBL" id="SSX18216.1"/>
    </source>
</evidence>
<keyword evidence="9 10" id="KW-0472">Membrane</keyword>
<evidence type="ECO:0000256" key="7">
    <source>
        <dbReference type="ARBA" id="ARBA00022989"/>
    </source>
</evidence>
<evidence type="ECO:0000256" key="3">
    <source>
        <dbReference type="ARBA" id="ARBA00022676"/>
    </source>
</evidence>
<comment type="similarity">
    <text evidence="2 10">Belongs to the glycosyltransferase 31 family.</text>
</comment>
<evidence type="ECO:0000256" key="5">
    <source>
        <dbReference type="ARBA" id="ARBA00022692"/>
    </source>
</evidence>
<proteinExistence type="inferred from homology"/>
<keyword evidence="3 10" id="KW-0328">Glycosyltransferase</keyword>
<evidence type="ECO:0000256" key="2">
    <source>
        <dbReference type="ARBA" id="ARBA00008661"/>
    </source>
</evidence>
<evidence type="ECO:0000256" key="6">
    <source>
        <dbReference type="ARBA" id="ARBA00022968"/>
    </source>
</evidence>
<comment type="subcellular location">
    <subcellularLocation>
        <location evidence="1 10">Golgi apparatus membrane</location>
        <topology evidence="1 10">Single-pass type II membrane protein</topology>
    </subcellularLocation>
</comment>
<keyword evidence="6 10" id="KW-0735">Signal-anchor</keyword>
<dbReference type="EC" id="2.4.1.-" evidence="10"/>
<dbReference type="GO" id="GO:0008194">
    <property type="term" value="F:UDP-glycosyltransferase activity"/>
    <property type="evidence" value="ECO:0007669"/>
    <property type="project" value="TreeGrafter"/>
</dbReference>
<dbReference type="AlphaFoldDB" id="A0A336LJU9"/>
<accession>A0A336LJU9</accession>
<evidence type="ECO:0000256" key="9">
    <source>
        <dbReference type="ARBA" id="ARBA00023136"/>
    </source>
</evidence>
<keyword evidence="5 10" id="KW-0812">Transmembrane</keyword>
<dbReference type="PANTHER" id="PTHR11214">
    <property type="entry name" value="BETA-1,3-N-ACETYLGLUCOSAMINYLTRANSFERASE"/>
    <property type="match status" value="1"/>
</dbReference>
<evidence type="ECO:0000256" key="10">
    <source>
        <dbReference type="RuleBase" id="RU363063"/>
    </source>
</evidence>
<dbReference type="Gene3D" id="3.90.550.50">
    <property type="match status" value="1"/>
</dbReference>
<dbReference type="PANTHER" id="PTHR11214:SF349">
    <property type="entry name" value="BETA-1,3-GALACTOSYLTRANSFERASE BRN"/>
    <property type="match status" value="1"/>
</dbReference>
<dbReference type="OMA" id="RVWNECR"/>
<evidence type="ECO:0000256" key="1">
    <source>
        <dbReference type="ARBA" id="ARBA00004323"/>
    </source>
</evidence>
<keyword evidence="7 10" id="KW-1133">Transmembrane helix</keyword>
<evidence type="ECO:0000256" key="4">
    <source>
        <dbReference type="ARBA" id="ARBA00022679"/>
    </source>
</evidence>
<keyword evidence="4" id="KW-0808">Transferase</keyword>
<dbReference type="GO" id="GO:0016758">
    <property type="term" value="F:hexosyltransferase activity"/>
    <property type="evidence" value="ECO:0007669"/>
    <property type="project" value="InterPro"/>
</dbReference>
<gene>
    <name evidence="11" type="primary">CSON008219</name>
</gene>
<dbReference type="EMBL" id="UFQT01000030">
    <property type="protein sequence ID" value="SSX18216.1"/>
    <property type="molecule type" value="Genomic_DNA"/>
</dbReference>
<sequence length="390" mass="46408">MFISILRRIFKAKFIIISSFFIYIFYYFGIFTHIFERDFYSDFDYPLQGDVPKFVKLLRNGKLPNVKPINSYEYPYINEVRQKCFAENLTVKPHLVIIVKSALDHFEKRLYIRQTWGYEHRFSDVLIKTVFVLGTTKFSDSNFKSKLSFESKKFNDILQVNFFDSYFNNTIKTMVGIKWAVTRCPLSKFYLFVDDDYYISIKNVLMYVRNPVAYPEFLEETQEVMHQAARSLSYSNKTYDVLLQSGIPIRNKRNILDYELDEAVRLFAGYVFITKPHRHRSSKWYIPLSEYPWNMWPAYVTSGAYILSKEALHDLYYTSLYTKHFRFDDIFLGLVAMKAHIEPLHSNHFYFHKAPYSEPASYKYVIASHGFSDPKEMFKIWNDVRSAGYA</sequence>
<dbReference type="GO" id="GO:0006493">
    <property type="term" value="P:protein O-linked glycosylation"/>
    <property type="evidence" value="ECO:0007669"/>
    <property type="project" value="TreeGrafter"/>
</dbReference>
<protein>
    <recommendedName>
        <fullName evidence="10">Hexosyltransferase</fullName>
        <ecNumber evidence="10">2.4.1.-</ecNumber>
    </recommendedName>
</protein>